<dbReference type="NCBIfam" id="TIGR01215">
    <property type="entry name" value="minE"/>
    <property type="match status" value="1"/>
</dbReference>
<keyword evidence="8" id="KW-1185">Reference proteome</keyword>
<dbReference type="InterPro" id="IPR005527">
    <property type="entry name" value="MinE"/>
</dbReference>
<sequence length="88" mass="10495">MIILINFFTRKKKLSTANIAKERLHIIIDEHRIKNKFELNSLPKFKHELLEIIHKYIQKPQIISIKLKKHDENTSVLKVNILLSNKKI</sequence>
<dbReference type="Gene3D" id="3.30.1070.10">
    <property type="entry name" value="Cell division topological specificity factor MinE"/>
    <property type="match status" value="1"/>
</dbReference>
<evidence type="ECO:0000256" key="3">
    <source>
        <dbReference type="ARBA" id="ARBA00022618"/>
    </source>
</evidence>
<reference evidence="7 8" key="1">
    <citation type="journal article" date="2010" name="BMC Genomics">
        <title>Unprecedented loss of ammonia assimilation capability in a urease-encoding bacterial mutualist.</title>
        <authorList>
            <person name="Williams L.E."/>
            <person name="Wernegreen J.J."/>
        </authorList>
    </citation>
    <scope>NUCLEOTIDE SEQUENCE [LARGE SCALE GENOMIC DNA]</scope>
    <source>
        <strain evidence="7 8">BVAF</strain>
    </source>
</reference>
<dbReference type="AlphaFoldDB" id="E8Q707"/>
<dbReference type="Pfam" id="PF03776">
    <property type="entry name" value="MinE"/>
    <property type="match status" value="1"/>
</dbReference>
<dbReference type="SUPFAM" id="SSF55229">
    <property type="entry name" value="Cell division protein MinE topological specificity domain"/>
    <property type="match status" value="1"/>
</dbReference>
<organism evidence="7 8">
    <name type="scientific">Blochmanniella vafra (strain BVAF)</name>
    <dbReference type="NCBI Taxonomy" id="859654"/>
    <lineage>
        <taxon>Bacteria</taxon>
        <taxon>Pseudomonadati</taxon>
        <taxon>Pseudomonadota</taxon>
        <taxon>Gammaproteobacteria</taxon>
        <taxon>Enterobacterales</taxon>
        <taxon>Enterobacteriaceae</taxon>
        <taxon>ant endosymbionts</taxon>
        <taxon>Candidatus Blochmanniella</taxon>
    </lineage>
</organism>
<dbReference type="NCBIfam" id="NF001422">
    <property type="entry name" value="PRK00296.1"/>
    <property type="match status" value="1"/>
</dbReference>
<dbReference type="Proteomes" id="UP000007464">
    <property type="component" value="Chromosome"/>
</dbReference>
<keyword evidence="3 6" id="KW-0132">Cell division</keyword>
<dbReference type="RefSeq" id="WP_013516756.1">
    <property type="nucleotide sequence ID" value="NC_014909.2"/>
</dbReference>
<dbReference type="GO" id="GO:0051301">
    <property type="term" value="P:cell division"/>
    <property type="evidence" value="ECO:0007669"/>
    <property type="project" value="UniProtKB-KW"/>
</dbReference>
<dbReference type="InterPro" id="IPR036707">
    <property type="entry name" value="MinE_sf"/>
</dbReference>
<keyword evidence="4 6" id="KW-0131">Cell cycle</keyword>
<dbReference type="HAMAP" id="MF_00262">
    <property type="entry name" value="MinE"/>
    <property type="match status" value="1"/>
</dbReference>
<gene>
    <name evidence="6 7" type="primary">minE</name>
    <name evidence="7" type="ordered locus">BVAF_442</name>
</gene>
<dbReference type="KEGG" id="bva:BVAF_442"/>
<evidence type="ECO:0000313" key="8">
    <source>
        <dbReference type="Proteomes" id="UP000007464"/>
    </source>
</evidence>
<evidence type="ECO:0000256" key="5">
    <source>
        <dbReference type="ARBA" id="ARBA00025265"/>
    </source>
</evidence>
<evidence type="ECO:0000256" key="1">
    <source>
        <dbReference type="ARBA" id="ARBA00008168"/>
    </source>
</evidence>
<comment type="function">
    <text evidence="5 6">Prevents the cell division inhibition by proteins MinC and MinD at internal division sites while permitting inhibition at polar sites. This ensures cell division at the proper site by restricting the formation of a division septum at the midpoint of the long axis of the cell.</text>
</comment>
<protein>
    <recommendedName>
        <fullName evidence="2 6">Cell division topological specificity factor</fullName>
    </recommendedName>
</protein>
<name>E8Q707_BLOVB</name>
<evidence type="ECO:0000256" key="6">
    <source>
        <dbReference type="HAMAP-Rule" id="MF_00262"/>
    </source>
</evidence>
<comment type="similarity">
    <text evidence="1 6">Belongs to the MinE family.</text>
</comment>
<proteinExistence type="inferred from homology"/>
<dbReference type="EMBL" id="CP002189">
    <property type="protein sequence ID" value="ADV33831.1"/>
    <property type="molecule type" value="Genomic_DNA"/>
</dbReference>
<evidence type="ECO:0000313" key="7">
    <source>
        <dbReference type="EMBL" id="ADV33831.1"/>
    </source>
</evidence>
<dbReference type="HOGENOM" id="CLU_137929_2_2_6"/>
<dbReference type="GO" id="GO:0032955">
    <property type="term" value="P:regulation of division septum assembly"/>
    <property type="evidence" value="ECO:0007669"/>
    <property type="project" value="InterPro"/>
</dbReference>
<accession>E8Q707</accession>
<evidence type="ECO:0000256" key="2">
    <source>
        <dbReference type="ARBA" id="ARBA00020112"/>
    </source>
</evidence>
<dbReference type="STRING" id="859654.BVAF_442"/>
<evidence type="ECO:0000256" key="4">
    <source>
        <dbReference type="ARBA" id="ARBA00023306"/>
    </source>
</evidence>